<organism evidence="1 2">
    <name type="scientific">Choiromyces venosus 120613-1</name>
    <dbReference type="NCBI Taxonomy" id="1336337"/>
    <lineage>
        <taxon>Eukaryota</taxon>
        <taxon>Fungi</taxon>
        <taxon>Dikarya</taxon>
        <taxon>Ascomycota</taxon>
        <taxon>Pezizomycotina</taxon>
        <taxon>Pezizomycetes</taxon>
        <taxon>Pezizales</taxon>
        <taxon>Tuberaceae</taxon>
        <taxon>Choiromyces</taxon>
    </lineage>
</organism>
<sequence>MCIACKLQILGPQFTIRSLDGPLCRIQGSIRTGNISTILRRVMDSLIFMMGNWAYCTWGRLLRLWLKKGFGCSMAIHMA</sequence>
<evidence type="ECO:0000313" key="2">
    <source>
        <dbReference type="Proteomes" id="UP000276215"/>
    </source>
</evidence>
<dbReference type="Proteomes" id="UP000276215">
    <property type="component" value="Unassembled WGS sequence"/>
</dbReference>
<reference evidence="1 2" key="1">
    <citation type="journal article" date="2018" name="Nat. Ecol. Evol.">
        <title>Pezizomycetes genomes reveal the molecular basis of ectomycorrhizal truffle lifestyle.</title>
        <authorList>
            <person name="Murat C."/>
            <person name="Payen T."/>
            <person name="Noel B."/>
            <person name="Kuo A."/>
            <person name="Morin E."/>
            <person name="Chen J."/>
            <person name="Kohler A."/>
            <person name="Krizsan K."/>
            <person name="Balestrini R."/>
            <person name="Da Silva C."/>
            <person name="Montanini B."/>
            <person name="Hainaut M."/>
            <person name="Levati E."/>
            <person name="Barry K.W."/>
            <person name="Belfiori B."/>
            <person name="Cichocki N."/>
            <person name="Clum A."/>
            <person name="Dockter R.B."/>
            <person name="Fauchery L."/>
            <person name="Guy J."/>
            <person name="Iotti M."/>
            <person name="Le Tacon F."/>
            <person name="Lindquist E.A."/>
            <person name="Lipzen A."/>
            <person name="Malagnac F."/>
            <person name="Mello A."/>
            <person name="Molinier V."/>
            <person name="Miyauchi S."/>
            <person name="Poulain J."/>
            <person name="Riccioni C."/>
            <person name="Rubini A."/>
            <person name="Sitrit Y."/>
            <person name="Splivallo R."/>
            <person name="Traeger S."/>
            <person name="Wang M."/>
            <person name="Zifcakova L."/>
            <person name="Wipf D."/>
            <person name="Zambonelli A."/>
            <person name="Paolocci F."/>
            <person name="Nowrousian M."/>
            <person name="Ottonello S."/>
            <person name="Baldrian P."/>
            <person name="Spatafora J.W."/>
            <person name="Henrissat B."/>
            <person name="Nagy L.G."/>
            <person name="Aury J.M."/>
            <person name="Wincker P."/>
            <person name="Grigoriev I.V."/>
            <person name="Bonfante P."/>
            <person name="Martin F.M."/>
        </authorList>
    </citation>
    <scope>NUCLEOTIDE SEQUENCE [LARGE SCALE GENOMIC DNA]</scope>
    <source>
        <strain evidence="1 2">120613-1</strain>
    </source>
</reference>
<name>A0A3N4ITQ5_9PEZI</name>
<keyword evidence="2" id="KW-1185">Reference proteome</keyword>
<accession>A0A3N4ITQ5</accession>
<dbReference type="EMBL" id="ML120687">
    <property type="protein sequence ID" value="RPA88747.1"/>
    <property type="molecule type" value="Genomic_DNA"/>
</dbReference>
<dbReference type="AlphaFoldDB" id="A0A3N4ITQ5"/>
<proteinExistence type="predicted"/>
<gene>
    <name evidence="1" type="ORF">L873DRAFT_859344</name>
</gene>
<evidence type="ECO:0000313" key="1">
    <source>
        <dbReference type="EMBL" id="RPA88747.1"/>
    </source>
</evidence>
<protein>
    <submittedName>
        <fullName evidence="1">Uncharacterized protein</fullName>
    </submittedName>
</protein>